<evidence type="ECO:0000256" key="13">
    <source>
        <dbReference type="ARBA" id="ARBA00023180"/>
    </source>
</evidence>
<dbReference type="PROSITE" id="PS50024">
    <property type="entry name" value="SEA"/>
    <property type="match status" value="1"/>
</dbReference>
<dbReference type="Gene3D" id="3.30.70.960">
    <property type="entry name" value="SEA domain"/>
    <property type="match status" value="1"/>
</dbReference>
<keyword evidence="5" id="KW-0677">Repeat</keyword>
<protein>
    <recommendedName>
        <fullName evidence="15">Transmembrane protease serine 6</fullName>
    </recommendedName>
    <alternativeName>
        <fullName evidence="16">Matriptase-2</fullName>
    </alternativeName>
</protein>
<dbReference type="CDD" id="cd00112">
    <property type="entry name" value="LDLa"/>
    <property type="match status" value="3"/>
</dbReference>
<evidence type="ECO:0000256" key="9">
    <source>
        <dbReference type="ARBA" id="ARBA00022989"/>
    </source>
</evidence>
<dbReference type="InterPro" id="IPR000859">
    <property type="entry name" value="CUB_dom"/>
</dbReference>
<keyword evidence="8" id="KW-0735">Signal-anchor</keyword>
<dbReference type="SUPFAM" id="SSF50494">
    <property type="entry name" value="Trypsin-like serine proteases"/>
    <property type="match status" value="1"/>
</dbReference>
<dbReference type="SUPFAM" id="SSF82671">
    <property type="entry name" value="SEA domain"/>
    <property type="match status" value="1"/>
</dbReference>
<dbReference type="CDD" id="cd00041">
    <property type="entry name" value="CUB"/>
    <property type="match status" value="1"/>
</dbReference>
<evidence type="ECO:0000256" key="14">
    <source>
        <dbReference type="ARBA" id="ARBA00062382"/>
    </source>
</evidence>
<keyword evidence="11" id="KW-0865">Zymogen</keyword>
<keyword evidence="12 17" id="KW-1015">Disulfide bond</keyword>
<comment type="subcellular location">
    <subcellularLocation>
        <location evidence="1">Cell membrane</location>
        <topology evidence="1">Single-pass type II membrane protein</topology>
    </subcellularLocation>
</comment>
<dbReference type="PROSITE" id="PS00135">
    <property type="entry name" value="TRYPSIN_SER"/>
    <property type="match status" value="1"/>
</dbReference>
<accession>A0A8C5UUX6</accession>
<dbReference type="FunFam" id="3.30.70.960:FF:000004">
    <property type="entry name" value="Transmembrane serine protease 6"/>
    <property type="match status" value="1"/>
</dbReference>
<keyword evidence="7" id="KW-0720">Serine protease</keyword>
<dbReference type="AlphaFoldDB" id="A0A8C5UUX6"/>
<evidence type="ECO:0000256" key="8">
    <source>
        <dbReference type="ARBA" id="ARBA00022968"/>
    </source>
</evidence>
<dbReference type="GeneTree" id="ENSGT00940000160104"/>
<dbReference type="InterPro" id="IPR002172">
    <property type="entry name" value="LDrepeatLR_classA_rpt"/>
</dbReference>
<evidence type="ECO:0000256" key="4">
    <source>
        <dbReference type="ARBA" id="ARBA00022692"/>
    </source>
</evidence>
<evidence type="ECO:0000256" key="19">
    <source>
        <dbReference type="SAM" id="Phobius"/>
    </source>
</evidence>
<feature type="region of interest" description="Disordered" evidence="18">
    <location>
        <begin position="546"/>
        <end position="593"/>
    </location>
</feature>
<keyword evidence="13" id="KW-0325">Glycoprotein</keyword>
<evidence type="ECO:0000256" key="6">
    <source>
        <dbReference type="ARBA" id="ARBA00022801"/>
    </source>
</evidence>
<dbReference type="InterPro" id="IPR009003">
    <property type="entry name" value="Peptidase_S1_PA"/>
</dbReference>
<dbReference type="Gene3D" id="4.10.400.10">
    <property type="entry name" value="Low-density Lipoprotein Receptor"/>
    <property type="match status" value="3"/>
</dbReference>
<feature type="compositionally biased region" description="Low complexity" evidence="18">
    <location>
        <begin position="1"/>
        <end position="10"/>
    </location>
</feature>
<dbReference type="InterPro" id="IPR023415">
    <property type="entry name" value="LDLR_class-A_CS"/>
</dbReference>
<dbReference type="PRINTS" id="PR00261">
    <property type="entry name" value="LDLRECEPTOR"/>
</dbReference>
<evidence type="ECO:0000313" key="24">
    <source>
        <dbReference type="Proteomes" id="UP000694394"/>
    </source>
</evidence>
<dbReference type="Pfam" id="PF01390">
    <property type="entry name" value="SEA"/>
    <property type="match status" value="1"/>
</dbReference>
<evidence type="ECO:0000259" key="22">
    <source>
        <dbReference type="PROSITE" id="PS50240"/>
    </source>
</evidence>
<evidence type="ECO:0000256" key="12">
    <source>
        <dbReference type="ARBA" id="ARBA00023157"/>
    </source>
</evidence>
<dbReference type="EMBL" id="ABDC03008868">
    <property type="status" value="NOT_ANNOTATED_CDS"/>
    <property type="molecule type" value="Genomic_DNA"/>
</dbReference>
<evidence type="ECO:0000313" key="23">
    <source>
        <dbReference type="Ensembl" id="ENSMICP00000008244.2"/>
    </source>
</evidence>
<reference evidence="23" key="1">
    <citation type="submission" date="2016-12" db="EMBL/GenBank/DDBJ databases">
        <title>Mouse lemur reference genome and diversity panel.</title>
        <authorList>
            <person name="Harris R."/>
            <person name="Larsen P."/>
            <person name="Liu Y."/>
            <person name="Hughes D.S."/>
            <person name="Murali S."/>
            <person name="Raveendran M."/>
            <person name="Korchina V."/>
            <person name="Wang M."/>
            <person name="Jhangiani S."/>
            <person name="Bandaranaike D."/>
            <person name="Bellair M."/>
            <person name="Blankenburg K."/>
            <person name="Chao H."/>
            <person name="Dahdouli M."/>
            <person name="Dinh H."/>
            <person name="Doddapaneni H."/>
            <person name="English A."/>
            <person name="Firestine M."/>
            <person name="Gnanaolivu R."/>
            <person name="Gross S."/>
            <person name="Hernandez B."/>
            <person name="Javaid M."/>
            <person name="Jayaseelan J."/>
            <person name="Jones J."/>
            <person name="Khan Z."/>
            <person name="Kovar C."/>
            <person name="Kurapati P."/>
            <person name="Le B."/>
            <person name="Lee S."/>
            <person name="Li M."/>
            <person name="Mathew T."/>
            <person name="Narasimhan A."/>
            <person name="Ngo D."/>
            <person name="Nguyen L."/>
            <person name="Okwuonu G."/>
            <person name="Ongeri F."/>
            <person name="Osuji N."/>
            <person name="Pu L.-L."/>
            <person name="Puazo M."/>
            <person name="Quiroz J."/>
            <person name="Raj R."/>
            <person name="Rajbhandari K."/>
            <person name="Reid J.G."/>
            <person name="Santibanez J."/>
            <person name="Sexton D."/>
            <person name="Skinner E."/>
            <person name="Vee V."/>
            <person name="Weissenberger G."/>
            <person name="Wu Y."/>
            <person name="Xin Y."/>
            <person name="Han Y."/>
            <person name="Campbell C."/>
            <person name="Brown A."/>
            <person name="Sullivan B."/>
            <person name="Shelton J."/>
            <person name="Brown S."/>
            <person name="Dudchenko O."/>
            <person name="Machol I."/>
            <person name="Durand N."/>
            <person name="Shamim M."/>
            <person name="Lieberman A."/>
            <person name="Muzny D.M."/>
            <person name="Richards S."/>
            <person name="Yoder A."/>
            <person name="Worley K.C."/>
            <person name="Rogers J."/>
            <person name="Gibbs R.A."/>
        </authorList>
    </citation>
    <scope>NUCLEOTIDE SEQUENCE [LARGE SCALE GENOMIC DNA]</scope>
</reference>
<dbReference type="GO" id="GO:0004252">
    <property type="term" value="F:serine-type endopeptidase activity"/>
    <property type="evidence" value="ECO:0007669"/>
    <property type="project" value="InterPro"/>
</dbReference>
<dbReference type="Pfam" id="PF00057">
    <property type="entry name" value="Ldl_recept_a"/>
    <property type="match status" value="2"/>
</dbReference>
<feature type="disulfide bond" evidence="17">
    <location>
        <begin position="535"/>
        <end position="550"/>
    </location>
</feature>
<evidence type="ECO:0000256" key="2">
    <source>
        <dbReference type="ARBA" id="ARBA00022475"/>
    </source>
</evidence>
<sequence length="806" mass="88264">MPMAKAPQAAGGQGDGGDGEEAEPEGMFKASENAKRRARDYLRLAPLWLALVVLASVGVLLWYFLGYKAEEAVSQVYSGSLRVLNRHFSQDLARRESSAFRSETAKAQKMLAELVASTRLGAYYNSSSVYAFGEGPLTCFFWFILQIPEHRRPMLGPEVVRALLVEELLSSANGSAPYSAEYEVDPEGLLILGARGSAPLPAPGCYRYSYVGPGQVLRLKGPDQLASSCLWHLQGPEDLMLKLRLEWTLAECRDRLAMYDAAGPLERRLITSVYGCSRQEPVVEVLASGAVMAVVWKKGLHSYYDPFALSVQPVAFQGCEVNLTLEGRLEPQGILSTPYFPSYYSPSTHCSWHFTVPSLDYGLALWFDAYALRRQKYDLPCTQGQWTIQNRRLCGLRTLQPYAERIPVVATAGITINFTSQISLTGPGVQVHYGLYNQSDPCPGEFLCSVNGLCVPACDGVKDCPNGLDERNCVCRATFQCQEDSTCISLSRVCDGRPDCLNGSDEEQCREGVPCGTFTFQCGDRSCVKKPNPQCDGRPDCRDGSDEQHCGEPPASRGGVGVEDRVPGGEAGQREGPWMGRGSHAAGHRPPVPAPSMASPALWTVFLGKVWQSSRWPGEVSFKVSRLLLHPYHEEDSHDYDVALLQLDHPVVRSAAVRPVCLPARSHFFEPGLHCWITGWGALREGGEAGITASFLGWINQGSETFSSCPTSNALQKVDVQLIPQDLCSEAYRYQVTPRMLCAGYRKGKKDACQGDSGGPLVCKAPSGRWFLAGLVSWGLGCGRPNYFGVYTRITGVIGWIQQVLT</sequence>
<feature type="transmembrane region" description="Helical" evidence="19">
    <location>
        <begin position="45"/>
        <end position="65"/>
    </location>
</feature>
<feature type="domain" description="CUB" evidence="20">
    <location>
        <begin position="319"/>
        <end position="436"/>
    </location>
</feature>
<keyword evidence="10 19" id="KW-0472">Membrane</keyword>
<dbReference type="PANTHER" id="PTHR24252">
    <property type="entry name" value="ACROSIN-RELATED"/>
    <property type="match status" value="1"/>
</dbReference>
<evidence type="ECO:0000259" key="21">
    <source>
        <dbReference type="PROSITE" id="PS50024"/>
    </source>
</evidence>
<evidence type="ECO:0000256" key="1">
    <source>
        <dbReference type="ARBA" id="ARBA00004401"/>
    </source>
</evidence>
<dbReference type="FunFam" id="2.40.10.10:FF:000003">
    <property type="entry name" value="Transmembrane serine protease 3"/>
    <property type="match status" value="1"/>
</dbReference>
<keyword evidence="9 19" id="KW-1133">Transmembrane helix</keyword>
<dbReference type="PROSITE" id="PS01209">
    <property type="entry name" value="LDLRA_1"/>
    <property type="match status" value="1"/>
</dbReference>
<dbReference type="SUPFAM" id="SSF49854">
    <property type="entry name" value="Spermadhesin, CUB domain"/>
    <property type="match status" value="2"/>
</dbReference>
<dbReference type="SMART" id="SM00192">
    <property type="entry name" value="LDLa"/>
    <property type="match status" value="3"/>
</dbReference>
<feature type="disulfide bond" evidence="17">
    <location>
        <begin position="458"/>
        <end position="473"/>
    </location>
</feature>
<dbReference type="Gene3D" id="2.60.120.290">
    <property type="entry name" value="Spermadhesin, CUB domain"/>
    <property type="match status" value="1"/>
</dbReference>
<dbReference type="CDD" id="cd00190">
    <property type="entry name" value="Tryp_SPc"/>
    <property type="match status" value="1"/>
</dbReference>
<dbReference type="FunFam" id="4.10.400.10:FF:000097">
    <property type="entry name" value="Transmembrane serine protease 6"/>
    <property type="match status" value="1"/>
</dbReference>
<dbReference type="PROSITE" id="PS50240">
    <property type="entry name" value="TRYPSIN_DOM"/>
    <property type="match status" value="1"/>
</dbReference>
<keyword evidence="4 19" id="KW-0812">Transmembrane</keyword>
<dbReference type="SMART" id="SM00020">
    <property type="entry name" value="Tryp_SPc"/>
    <property type="match status" value="1"/>
</dbReference>
<evidence type="ECO:0000256" key="11">
    <source>
        <dbReference type="ARBA" id="ARBA00023145"/>
    </source>
</evidence>
<dbReference type="SUPFAM" id="SSF57424">
    <property type="entry name" value="LDL receptor-like module"/>
    <property type="match status" value="3"/>
</dbReference>
<reference evidence="23" key="2">
    <citation type="submission" date="2025-08" db="UniProtKB">
        <authorList>
            <consortium name="Ensembl"/>
        </authorList>
    </citation>
    <scope>IDENTIFICATION</scope>
</reference>
<evidence type="ECO:0000256" key="16">
    <source>
        <dbReference type="ARBA" id="ARBA00077327"/>
    </source>
</evidence>
<dbReference type="Ensembl" id="ENSMICT00000009052.3">
    <property type="protein sequence ID" value="ENSMICP00000008244.2"/>
    <property type="gene ID" value="ENSMICG00000009053.3"/>
</dbReference>
<keyword evidence="3" id="KW-0645">Protease</keyword>
<evidence type="ECO:0000259" key="20">
    <source>
        <dbReference type="PROSITE" id="PS01180"/>
    </source>
</evidence>
<dbReference type="InterPro" id="IPR035914">
    <property type="entry name" value="Sperma_CUB_dom_sf"/>
</dbReference>
<dbReference type="Proteomes" id="UP000694394">
    <property type="component" value="Chromosome 7"/>
</dbReference>
<dbReference type="FunFam" id="4.10.400.10:FF:000096">
    <property type="entry name" value="Transmembrane serine protease 6"/>
    <property type="match status" value="1"/>
</dbReference>
<gene>
    <name evidence="23" type="primary">TMPRSS6</name>
</gene>
<feature type="disulfide bond" evidence="17">
    <location>
        <begin position="515"/>
        <end position="527"/>
    </location>
</feature>
<feature type="domain" description="Peptidase S1" evidence="22">
    <location>
        <begin position="568"/>
        <end position="806"/>
    </location>
</feature>
<evidence type="ECO:0000256" key="5">
    <source>
        <dbReference type="ARBA" id="ARBA00022737"/>
    </source>
</evidence>
<proteinExistence type="predicted"/>
<feature type="disulfide bond" evidence="17">
    <location>
        <begin position="442"/>
        <end position="454"/>
    </location>
</feature>
<dbReference type="InterPro" id="IPR001254">
    <property type="entry name" value="Trypsin_dom"/>
</dbReference>
<comment type="subunit">
    <text evidence="14">Interacts with HJV.</text>
</comment>
<evidence type="ECO:0000256" key="18">
    <source>
        <dbReference type="SAM" id="MobiDB-lite"/>
    </source>
</evidence>
<dbReference type="PROSITE" id="PS01180">
    <property type="entry name" value="CUB"/>
    <property type="match status" value="1"/>
</dbReference>
<dbReference type="PROSITE" id="PS50068">
    <property type="entry name" value="LDLRA_2"/>
    <property type="match status" value="3"/>
</dbReference>
<keyword evidence="2" id="KW-1003">Cell membrane</keyword>
<dbReference type="FunFam" id="2.60.120.290:FF:000027">
    <property type="entry name" value="Transmembrane serine protease 6"/>
    <property type="match status" value="1"/>
</dbReference>
<evidence type="ECO:0000256" key="10">
    <source>
        <dbReference type="ARBA" id="ARBA00023136"/>
    </source>
</evidence>
<feature type="region of interest" description="Disordered" evidence="18">
    <location>
        <begin position="1"/>
        <end position="25"/>
    </location>
</feature>
<name>A0A8C5UUX6_MICMU</name>
<dbReference type="GO" id="GO:0006508">
    <property type="term" value="P:proteolysis"/>
    <property type="evidence" value="ECO:0007669"/>
    <property type="project" value="UniProtKB-KW"/>
</dbReference>
<dbReference type="InterPro" id="IPR036055">
    <property type="entry name" value="LDL_receptor-like_sf"/>
</dbReference>
<dbReference type="InterPro" id="IPR036364">
    <property type="entry name" value="SEA_dom_sf"/>
</dbReference>
<feature type="disulfide bond" evidence="17">
    <location>
        <begin position="475"/>
        <end position="487"/>
    </location>
</feature>
<evidence type="ECO:0000256" key="3">
    <source>
        <dbReference type="ARBA" id="ARBA00022670"/>
    </source>
</evidence>
<keyword evidence="24" id="KW-1185">Reference proteome</keyword>
<dbReference type="GO" id="GO:0060586">
    <property type="term" value="P:multicellular organismal-level iron ion homeostasis"/>
    <property type="evidence" value="ECO:0007669"/>
    <property type="project" value="UniProtKB-ARBA"/>
</dbReference>
<dbReference type="PANTHER" id="PTHR24252:SF20">
    <property type="entry name" value="LOW QUALITY PROTEIN: TRANSMEMBRANE PROTEASE SERINE 6"/>
    <property type="match status" value="1"/>
</dbReference>
<evidence type="ECO:0000256" key="17">
    <source>
        <dbReference type="PROSITE-ProRule" id="PRU00124"/>
    </source>
</evidence>
<organism evidence="23 24">
    <name type="scientific">Microcebus murinus</name>
    <name type="common">Gray mouse lemur</name>
    <name type="synonym">Lemur murinus</name>
    <dbReference type="NCBI Taxonomy" id="30608"/>
    <lineage>
        <taxon>Eukaryota</taxon>
        <taxon>Metazoa</taxon>
        <taxon>Chordata</taxon>
        <taxon>Craniata</taxon>
        <taxon>Vertebrata</taxon>
        <taxon>Euteleostomi</taxon>
        <taxon>Mammalia</taxon>
        <taxon>Eutheria</taxon>
        <taxon>Euarchontoglires</taxon>
        <taxon>Primates</taxon>
        <taxon>Strepsirrhini</taxon>
        <taxon>Lemuriformes</taxon>
        <taxon>Cheirogaleidae</taxon>
        <taxon>Microcebus</taxon>
    </lineage>
</organism>
<comment type="caution">
    <text evidence="17">Lacks conserved residue(s) required for the propagation of feature annotation.</text>
</comment>
<evidence type="ECO:0000256" key="15">
    <source>
        <dbReference type="ARBA" id="ARBA00071698"/>
    </source>
</evidence>
<dbReference type="Gene3D" id="2.40.10.10">
    <property type="entry name" value="Trypsin-like serine proteases"/>
    <property type="match status" value="1"/>
</dbReference>
<dbReference type="GO" id="GO:0005886">
    <property type="term" value="C:plasma membrane"/>
    <property type="evidence" value="ECO:0007669"/>
    <property type="project" value="UniProtKB-SubCell"/>
</dbReference>
<reference evidence="23" key="3">
    <citation type="submission" date="2025-09" db="UniProtKB">
        <authorList>
            <consortium name="Ensembl"/>
        </authorList>
    </citation>
    <scope>IDENTIFICATION</scope>
</reference>
<dbReference type="InterPro" id="IPR043504">
    <property type="entry name" value="Peptidase_S1_PA_chymotrypsin"/>
</dbReference>
<feature type="domain" description="SEA" evidence="21">
    <location>
        <begin position="73"/>
        <end position="196"/>
    </location>
</feature>
<dbReference type="InterPro" id="IPR033116">
    <property type="entry name" value="TRYPSIN_SER"/>
</dbReference>
<feature type="disulfide bond" evidence="17">
    <location>
        <begin position="494"/>
        <end position="509"/>
    </location>
</feature>
<dbReference type="InterPro" id="IPR000082">
    <property type="entry name" value="SEA_dom"/>
</dbReference>
<dbReference type="Pfam" id="PF00089">
    <property type="entry name" value="Trypsin"/>
    <property type="match status" value="1"/>
</dbReference>
<dbReference type="GO" id="GO:0045892">
    <property type="term" value="P:negative regulation of DNA-templated transcription"/>
    <property type="evidence" value="ECO:0007669"/>
    <property type="project" value="UniProtKB-ARBA"/>
</dbReference>
<keyword evidence="6" id="KW-0378">Hydrolase</keyword>
<evidence type="ECO:0000256" key="7">
    <source>
        <dbReference type="ARBA" id="ARBA00022825"/>
    </source>
</evidence>